<accession>A0A1F6AIK7</accession>
<dbReference type="Proteomes" id="UP000178759">
    <property type="component" value="Unassembled WGS sequence"/>
</dbReference>
<dbReference type="EMBL" id="MFJV01000001">
    <property type="protein sequence ID" value="OGG24539.1"/>
    <property type="molecule type" value="Genomic_DNA"/>
</dbReference>
<dbReference type="GO" id="GO:0016757">
    <property type="term" value="F:glycosyltransferase activity"/>
    <property type="evidence" value="ECO:0007669"/>
    <property type="project" value="InterPro"/>
</dbReference>
<evidence type="ECO:0000313" key="3">
    <source>
        <dbReference type="Proteomes" id="UP000178759"/>
    </source>
</evidence>
<comment type="caution">
    <text evidence="2">The sequence shown here is derived from an EMBL/GenBank/DDBJ whole genome shotgun (WGS) entry which is preliminary data.</text>
</comment>
<reference evidence="2 3" key="1">
    <citation type="journal article" date="2016" name="Nat. Commun.">
        <title>Thousands of microbial genomes shed light on interconnected biogeochemical processes in an aquifer system.</title>
        <authorList>
            <person name="Anantharaman K."/>
            <person name="Brown C.T."/>
            <person name="Hug L.A."/>
            <person name="Sharon I."/>
            <person name="Castelle C.J."/>
            <person name="Probst A.J."/>
            <person name="Thomas B.C."/>
            <person name="Singh A."/>
            <person name="Wilkins M.J."/>
            <person name="Karaoz U."/>
            <person name="Brodie E.L."/>
            <person name="Williams K.H."/>
            <person name="Hubbard S.S."/>
            <person name="Banfield J.F."/>
        </authorList>
    </citation>
    <scope>NUCLEOTIDE SEQUENCE [LARGE SCALE GENOMIC DNA]</scope>
</reference>
<dbReference type="AlphaFoldDB" id="A0A1F6AIK7"/>
<protein>
    <recommendedName>
        <fullName evidence="1">Glycosyl transferase family 1 domain-containing protein</fullName>
    </recommendedName>
</protein>
<dbReference type="SUPFAM" id="SSF53756">
    <property type="entry name" value="UDP-Glycosyltransferase/glycogen phosphorylase"/>
    <property type="match status" value="1"/>
</dbReference>
<evidence type="ECO:0000313" key="2">
    <source>
        <dbReference type="EMBL" id="OGG24539.1"/>
    </source>
</evidence>
<dbReference type="InterPro" id="IPR050194">
    <property type="entry name" value="Glycosyltransferase_grp1"/>
</dbReference>
<organism evidence="2 3">
    <name type="scientific">Candidatus Gottesmanbacteria bacterium RIFCSPLOWO2_01_FULL_43_11b</name>
    <dbReference type="NCBI Taxonomy" id="1798392"/>
    <lineage>
        <taxon>Bacteria</taxon>
        <taxon>Candidatus Gottesmaniibacteriota</taxon>
    </lineage>
</organism>
<dbReference type="Pfam" id="PF00534">
    <property type="entry name" value="Glycos_transf_1"/>
    <property type="match status" value="1"/>
</dbReference>
<name>A0A1F6AIK7_9BACT</name>
<dbReference type="Gene3D" id="3.40.50.2000">
    <property type="entry name" value="Glycogen Phosphorylase B"/>
    <property type="match status" value="2"/>
</dbReference>
<proteinExistence type="predicted"/>
<feature type="domain" description="Glycosyl transferase family 1" evidence="1">
    <location>
        <begin position="189"/>
        <end position="336"/>
    </location>
</feature>
<dbReference type="PANTHER" id="PTHR45947:SF3">
    <property type="entry name" value="SULFOQUINOVOSYL TRANSFERASE SQD2"/>
    <property type="match status" value="1"/>
</dbReference>
<gene>
    <name evidence="2" type="ORF">A3A79_05135</name>
</gene>
<dbReference type="InterPro" id="IPR001296">
    <property type="entry name" value="Glyco_trans_1"/>
</dbReference>
<dbReference type="STRING" id="1798392.A3A79_05135"/>
<sequence>MKVALVYDRVNKWGGAERVLLALHEIWPDAPLYTAVYDEKQAPWAKVFQVKPSFLQHFPFAKSYHELYPWLTPMAFETFNFGEFDVVISITSAEAKGIITKPKTLHICYCLTPTRYLWSGKDVYENTPGMWGLGLRVWGPTLRKWDLVASSRPDHYIAISKRVKDRIKKYYQRDSDVIYPPVDIFQSTSSKSEYFLVVSRFVGYKRVDIIIDAFNHLGWPLVIIGDGLQRKELQERADKNIRFIDRHLTEEELHAYYGNCRALISAADEDFGIAAVEAMGAGKPVISFSESGISEVVESGKTGIFFEEQNKRAIISALQTFIKKRFDPEFCRKQAQRFAKERFKKEFKNKILSLV</sequence>
<evidence type="ECO:0000259" key="1">
    <source>
        <dbReference type="Pfam" id="PF00534"/>
    </source>
</evidence>
<dbReference type="PANTHER" id="PTHR45947">
    <property type="entry name" value="SULFOQUINOVOSYL TRANSFERASE SQD2"/>
    <property type="match status" value="1"/>
</dbReference>